<evidence type="ECO:0000256" key="1">
    <source>
        <dbReference type="ARBA" id="ARBA00004651"/>
    </source>
</evidence>
<dbReference type="RefSeq" id="WP_079291113.1">
    <property type="nucleotide sequence ID" value="NZ_MTPU01000036.1"/>
</dbReference>
<dbReference type="CDD" id="cd17489">
    <property type="entry name" value="MFS_YfcJ_like"/>
    <property type="match status" value="1"/>
</dbReference>
<dbReference type="InterPro" id="IPR020846">
    <property type="entry name" value="MFS_dom"/>
</dbReference>
<keyword evidence="4 5" id="KW-0472">Membrane</keyword>
<feature type="transmembrane region" description="Helical" evidence="5">
    <location>
        <begin position="138"/>
        <end position="160"/>
    </location>
</feature>
<gene>
    <name evidence="7" type="ORF">CENA302_08445</name>
</gene>
<evidence type="ECO:0000313" key="8">
    <source>
        <dbReference type="Proteomes" id="UP000190056"/>
    </source>
</evidence>
<sequence length="424" mass="45362">MRNSPSLDPDLRKNLVVIFTCGLLFWSALASLLPTLPLYIESLGSTKQQIGIVMGSFAVGVLAFRPQVGKLADHQGRKLVLLIGMVVATIAPLGYLAVKSLVGLMLIRAFHGISIAAFATAYIALVSDLAPDDRRGEIIGYMSLVNPIGVAVGPALGGYLQAIAGYTPLFIFSSLLAGLGLICVIPITNPPRWKNNKQEKQEKQETGDDFWGILISPRVRVPAIILLMIGFSIGTIHTFIALYIKSIGVDLNPGLFFAAAAISSFVIRLFVGRASDKYGRGLFVTLSLISYTVAMLIIWQANSSPTLLLGAIMEGAASGIAIPMISAMMTDRALPHERGRIFSVSLTGFDLGLGIAGPVVGYIAQSTSYRHVFGLSFGLTLLAILIFISQSNHGVFQSLRFALGRSKDVYQQSATDSPNLSTNT</sequence>
<feature type="transmembrane region" description="Helical" evidence="5">
    <location>
        <begin position="282"/>
        <end position="301"/>
    </location>
</feature>
<dbReference type="Gene3D" id="1.20.1250.20">
    <property type="entry name" value="MFS general substrate transporter like domains"/>
    <property type="match status" value="2"/>
</dbReference>
<feature type="transmembrane region" description="Helical" evidence="5">
    <location>
        <begin position="307"/>
        <end position="329"/>
    </location>
</feature>
<feature type="domain" description="Major facilitator superfamily (MFS) profile" evidence="6">
    <location>
        <begin position="14"/>
        <end position="392"/>
    </location>
</feature>
<feature type="transmembrane region" description="Helical" evidence="5">
    <location>
        <begin position="79"/>
        <end position="98"/>
    </location>
</feature>
<organism evidence="7 8">
    <name type="scientific">Cylindrospermopsis raciborskii CENA302</name>
    <dbReference type="NCBI Taxonomy" id="1170768"/>
    <lineage>
        <taxon>Bacteria</taxon>
        <taxon>Bacillati</taxon>
        <taxon>Cyanobacteriota</taxon>
        <taxon>Cyanophyceae</taxon>
        <taxon>Nostocales</taxon>
        <taxon>Aphanizomenonaceae</taxon>
        <taxon>Cylindrospermopsis</taxon>
    </lineage>
</organism>
<evidence type="ECO:0000256" key="2">
    <source>
        <dbReference type="ARBA" id="ARBA00022692"/>
    </source>
</evidence>
<comment type="caution">
    <text evidence="7">The sequence shown here is derived from an EMBL/GenBank/DDBJ whole genome shotgun (WGS) entry which is preliminary data.</text>
</comment>
<evidence type="ECO:0000256" key="3">
    <source>
        <dbReference type="ARBA" id="ARBA00022989"/>
    </source>
</evidence>
<feature type="transmembrane region" description="Helical" evidence="5">
    <location>
        <begin position="341"/>
        <end position="363"/>
    </location>
</feature>
<feature type="transmembrane region" description="Helical" evidence="5">
    <location>
        <begin position="369"/>
        <end position="388"/>
    </location>
</feature>
<keyword evidence="3 5" id="KW-1133">Transmembrane helix</keyword>
<dbReference type="GO" id="GO:0022857">
    <property type="term" value="F:transmembrane transporter activity"/>
    <property type="evidence" value="ECO:0007669"/>
    <property type="project" value="InterPro"/>
</dbReference>
<dbReference type="PANTHER" id="PTHR23531:SF1">
    <property type="entry name" value="QUINOLENE RESISTANCE PROTEIN NORA"/>
    <property type="match status" value="1"/>
</dbReference>
<dbReference type="EMBL" id="MTPU01000036">
    <property type="protein sequence ID" value="OPH09811.1"/>
    <property type="molecule type" value="Genomic_DNA"/>
</dbReference>
<reference evidence="7 8" key="1">
    <citation type="submission" date="2017-01" db="EMBL/GenBank/DDBJ databases">
        <authorList>
            <person name="Abreu V.A."/>
            <person name="Popin R.V."/>
            <person name="Rigonato J."/>
            <person name="Andreote A.P."/>
            <person name="Schaker P.C."/>
            <person name="Hoff-Risseti C."/>
            <person name="Alvarenga D.O."/>
            <person name="Varani A.M."/>
            <person name="Fiore M.F."/>
        </authorList>
    </citation>
    <scope>NUCLEOTIDE SEQUENCE [LARGE SCALE GENOMIC DNA]</scope>
    <source>
        <strain evidence="7 8">CENA302</strain>
    </source>
</reference>
<dbReference type="Proteomes" id="UP000190056">
    <property type="component" value="Unassembled WGS sequence"/>
</dbReference>
<dbReference type="AlphaFoldDB" id="A0A9Q5QWR4"/>
<dbReference type="InterPro" id="IPR011701">
    <property type="entry name" value="MFS"/>
</dbReference>
<proteinExistence type="predicted"/>
<dbReference type="SUPFAM" id="SSF103473">
    <property type="entry name" value="MFS general substrate transporter"/>
    <property type="match status" value="1"/>
</dbReference>
<feature type="transmembrane region" description="Helical" evidence="5">
    <location>
        <begin position="104"/>
        <end position="126"/>
    </location>
</feature>
<evidence type="ECO:0000259" key="6">
    <source>
        <dbReference type="PROSITE" id="PS50850"/>
    </source>
</evidence>
<dbReference type="InterPro" id="IPR036259">
    <property type="entry name" value="MFS_trans_sf"/>
</dbReference>
<evidence type="ECO:0000313" key="7">
    <source>
        <dbReference type="EMBL" id="OPH09811.1"/>
    </source>
</evidence>
<dbReference type="Pfam" id="PF07690">
    <property type="entry name" value="MFS_1"/>
    <property type="match status" value="1"/>
</dbReference>
<feature type="transmembrane region" description="Helical" evidence="5">
    <location>
        <begin position="166"/>
        <end position="187"/>
    </location>
</feature>
<evidence type="ECO:0000256" key="5">
    <source>
        <dbReference type="SAM" id="Phobius"/>
    </source>
</evidence>
<comment type="subcellular location">
    <subcellularLocation>
        <location evidence="1">Cell membrane</location>
        <topology evidence="1">Multi-pass membrane protein</topology>
    </subcellularLocation>
</comment>
<evidence type="ECO:0000256" key="4">
    <source>
        <dbReference type="ARBA" id="ARBA00023136"/>
    </source>
</evidence>
<feature type="transmembrane region" description="Helical" evidence="5">
    <location>
        <begin position="251"/>
        <end position="270"/>
    </location>
</feature>
<accession>A0A9Q5QWR4</accession>
<protein>
    <submittedName>
        <fullName evidence="7">MFS transporter</fullName>
    </submittedName>
</protein>
<dbReference type="InterPro" id="IPR052714">
    <property type="entry name" value="MFS_Exporter"/>
</dbReference>
<name>A0A9Q5QWR4_9CYAN</name>
<feature type="transmembrane region" description="Helical" evidence="5">
    <location>
        <begin position="223"/>
        <end position="245"/>
    </location>
</feature>
<dbReference type="GO" id="GO:0005886">
    <property type="term" value="C:plasma membrane"/>
    <property type="evidence" value="ECO:0007669"/>
    <property type="project" value="UniProtKB-SubCell"/>
</dbReference>
<keyword evidence="2 5" id="KW-0812">Transmembrane</keyword>
<dbReference type="PANTHER" id="PTHR23531">
    <property type="entry name" value="QUINOLENE RESISTANCE PROTEIN NORA"/>
    <property type="match status" value="1"/>
</dbReference>
<dbReference type="PROSITE" id="PS50850">
    <property type="entry name" value="MFS"/>
    <property type="match status" value="1"/>
</dbReference>
<feature type="transmembrane region" description="Helical" evidence="5">
    <location>
        <begin position="49"/>
        <end position="67"/>
    </location>
</feature>